<dbReference type="EMBL" id="KB291945">
    <property type="protein sequence ID" value="ELU18380.1"/>
    <property type="molecule type" value="Genomic_DNA"/>
</dbReference>
<proteinExistence type="predicted"/>
<dbReference type="Pfam" id="PF01094">
    <property type="entry name" value="ANF_receptor"/>
    <property type="match status" value="1"/>
</dbReference>
<evidence type="ECO:0000256" key="2">
    <source>
        <dbReference type="ARBA" id="ARBA00022692"/>
    </source>
</evidence>
<dbReference type="InterPro" id="IPR028082">
    <property type="entry name" value="Peripla_BP_I"/>
</dbReference>
<evidence type="ECO:0000313" key="7">
    <source>
        <dbReference type="EMBL" id="ELU18380.1"/>
    </source>
</evidence>
<evidence type="ECO:0000256" key="3">
    <source>
        <dbReference type="ARBA" id="ARBA00022989"/>
    </source>
</evidence>
<feature type="domain" description="Receptor ligand binding region" evidence="6">
    <location>
        <begin position="58"/>
        <end position="199"/>
    </location>
</feature>
<dbReference type="EMBL" id="AMQN01003794">
    <property type="status" value="NOT_ANNOTATED_CDS"/>
    <property type="molecule type" value="Genomic_DNA"/>
</dbReference>
<accession>R7VM81</accession>
<evidence type="ECO:0000259" key="6">
    <source>
        <dbReference type="Pfam" id="PF01094"/>
    </source>
</evidence>
<organism evidence="7">
    <name type="scientific">Capitella teleta</name>
    <name type="common">Polychaete worm</name>
    <dbReference type="NCBI Taxonomy" id="283909"/>
    <lineage>
        <taxon>Eukaryota</taxon>
        <taxon>Metazoa</taxon>
        <taxon>Spiralia</taxon>
        <taxon>Lophotrochozoa</taxon>
        <taxon>Annelida</taxon>
        <taxon>Polychaeta</taxon>
        <taxon>Sedentaria</taxon>
        <taxon>Scolecida</taxon>
        <taxon>Capitellidae</taxon>
        <taxon>Capitella</taxon>
    </lineage>
</organism>
<dbReference type="Gene3D" id="3.40.50.2300">
    <property type="match status" value="2"/>
</dbReference>
<keyword evidence="3" id="KW-1133">Transmembrane helix</keyword>
<protein>
    <recommendedName>
        <fullName evidence="6">Receptor ligand binding region domain-containing protein</fullName>
    </recommendedName>
</protein>
<keyword evidence="4" id="KW-0472">Membrane</keyword>
<dbReference type="AlphaFoldDB" id="R7VM81"/>
<sequence>MRLHLVESLTVLLACMLAWTADSLRVAVFAPKECSSVHVATMQRAMEADDANDWEFISSCTEVQTLEDILAISTNSSVDVIIGPGSKSLCSSVTALAGEIGVPLVSWSCSSGRHTPKNLITIPPSYERSARAIEELLKHFQWHTVGILSSTMFWLANYAQEIYVELALQGIQPLNLLFMDSTTSSNDIAELLNQMADCKGQFVTSDDLQNCVDYSISKAWLLHHSMKMACFTNGTVGIGWALNVINLAQGLAIVDQLNESNAYS</sequence>
<name>R7VM81_CAPTE</name>
<dbReference type="EnsemblMetazoa" id="CapteT213081">
    <property type="protein sequence ID" value="CapteP213081"/>
    <property type="gene ID" value="CapteG213081"/>
</dbReference>
<dbReference type="Proteomes" id="UP000014760">
    <property type="component" value="Unassembled WGS sequence"/>
</dbReference>
<keyword evidence="5" id="KW-0732">Signal</keyword>
<keyword evidence="9" id="KW-1185">Reference proteome</keyword>
<keyword evidence="2" id="KW-0812">Transmembrane</keyword>
<feature type="chain" id="PRO_5008789184" description="Receptor ligand binding region domain-containing protein" evidence="5">
    <location>
        <begin position="24"/>
        <end position="264"/>
    </location>
</feature>
<evidence type="ECO:0000256" key="5">
    <source>
        <dbReference type="SAM" id="SignalP"/>
    </source>
</evidence>
<evidence type="ECO:0000256" key="1">
    <source>
        <dbReference type="ARBA" id="ARBA00004370"/>
    </source>
</evidence>
<reference evidence="9" key="1">
    <citation type="submission" date="2012-12" db="EMBL/GenBank/DDBJ databases">
        <authorList>
            <person name="Hellsten U."/>
            <person name="Grimwood J."/>
            <person name="Chapman J.A."/>
            <person name="Shapiro H."/>
            <person name="Aerts A."/>
            <person name="Otillar R.P."/>
            <person name="Terry A.Y."/>
            <person name="Boore J.L."/>
            <person name="Simakov O."/>
            <person name="Marletaz F."/>
            <person name="Cho S.-J."/>
            <person name="Edsinger-Gonzales E."/>
            <person name="Havlak P."/>
            <person name="Kuo D.-H."/>
            <person name="Larsson T."/>
            <person name="Lv J."/>
            <person name="Arendt D."/>
            <person name="Savage R."/>
            <person name="Osoegawa K."/>
            <person name="de Jong P."/>
            <person name="Lindberg D.R."/>
            <person name="Seaver E.C."/>
            <person name="Weisblat D.A."/>
            <person name="Putnam N.H."/>
            <person name="Grigoriev I.V."/>
            <person name="Rokhsar D.S."/>
        </authorList>
    </citation>
    <scope>NUCLEOTIDE SEQUENCE</scope>
    <source>
        <strain evidence="9">I ESC-2004</strain>
    </source>
</reference>
<dbReference type="GO" id="GO:0016020">
    <property type="term" value="C:membrane"/>
    <property type="evidence" value="ECO:0007669"/>
    <property type="project" value="UniProtKB-SubCell"/>
</dbReference>
<evidence type="ECO:0000313" key="9">
    <source>
        <dbReference type="Proteomes" id="UP000014760"/>
    </source>
</evidence>
<evidence type="ECO:0000313" key="8">
    <source>
        <dbReference type="EnsemblMetazoa" id="CapteP213081"/>
    </source>
</evidence>
<comment type="subcellular location">
    <subcellularLocation>
        <location evidence="1">Membrane</location>
    </subcellularLocation>
</comment>
<gene>
    <name evidence="7" type="ORF">CAPTEDRAFT_213081</name>
</gene>
<dbReference type="InterPro" id="IPR001828">
    <property type="entry name" value="ANF_lig-bd_rcpt"/>
</dbReference>
<reference evidence="8" key="3">
    <citation type="submission" date="2015-06" db="UniProtKB">
        <authorList>
            <consortium name="EnsemblMetazoa"/>
        </authorList>
    </citation>
    <scope>IDENTIFICATION</scope>
</reference>
<dbReference type="SUPFAM" id="SSF53822">
    <property type="entry name" value="Periplasmic binding protein-like I"/>
    <property type="match status" value="1"/>
</dbReference>
<evidence type="ECO:0000256" key="4">
    <source>
        <dbReference type="ARBA" id="ARBA00023136"/>
    </source>
</evidence>
<reference evidence="7 9" key="2">
    <citation type="journal article" date="2013" name="Nature">
        <title>Insights into bilaterian evolution from three spiralian genomes.</title>
        <authorList>
            <person name="Simakov O."/>
            <person name="Marletaz F."/>
            <person name="Cho S.J."/>
            <person name="Edsinger-Gonzales E."/>
            <person name="Havlak P."/>
            <person name="Hellsten U."/>
            <person name="Kuo D.H."/>
            <person name="Larsson T."/>
            <person name="Lv J."/>
            <person name="Arendt D."/>
            <person name="Savage R."/>
            <person name="Osoegawa K."/>
            <person name="de Jong P."/>
            <person name="Grimwood J."/>
            <person name="Chapman J.A."/>
            <person name="Shapiro H."/>
            <person name="Aerts A."/>
            <person name="Otillar R.P."/>
            <person name="Terry A.Y."/>
            <person name="Boore J.L."/>
            <person name="Grigoriev I.V."/>
            <person name="Lindberg D.R."/>
            <person name="Seaver E.C."/>
            <person name="Weisblat D.A."/>
            <person name="Putnam N.H."/>
            <person name="Rokhsar D.S."/>
        </authorList>
    </citation>
    <scope>NUCLEOTIDE SEQUENCE</scope>
    <source>
        <strain evidence="7 9">I ESC-2004</strain>
    </source>
</reference>
<dbReference type="HOGENOM" id="CLU_1054616_0_0_1"/>
<feature type="signal peptide" evidence="5">
    <location>
        <begin position="1"/>
        <end position="23"/>
    </location>
</feature>